<evidence type="ECO:0000256" key="1">
    <source>
        <dbReference type="SAM" id="Coils"/>
    </source>
</evidence>
<feature type="transmembrane region" description="Helical" evidence="3">
    <location>
        <begin position="802"/>
        <end position="822"/>
    </location>
</feature>
<evidence type="ECO:0000256" key="2">
    <source>
        <dbReference type="SAM" id="MobiDB-lite"/>
    </source>
</evidence>
<organism evidence="4">
    <name type="scientific">Siphoviridae sp. ct9Y44</name>
    <dbReference type="NCBI Taxonomy" id="2826176"/>
    <lineage>
        <taxon>Viruses</taxon>
        <taxon>Duplodnaviria</taxon>
        <taxon>Heunggongvirae</taxon>
        <taxon>Uroviricota</taxon>
        <taxon>Caudoviricetes</taxon>
    </lineage>
</organism>
<sequence length="1058" mass="114486">MAESDGSLKIQVDLDTKGFKIGAKDLEAAAKRTAGKISDIGDQASASLKRQYNAVSELSDKYEKQQQKVERLRDELKKLSQQKVQTKEFTDLATEIDKAQTALERLYDRRDSRVALGKDVSPKLDLDIKDLERKLRLLKTDLFQMDEEGKAYQPADTSKLEEKIAVEQEKLAQMGNRASSSYDILNARLDELKQKESSAAEEANRLRAIAENAEVGDQKIVELNQDLARLKARQEELLKAGAGSGYKEYDQNAAKIQQLNAQLQEYEKSLSKVNKQKSVLNRLTNTLSGKFDKASSAVKRMAAMSGKGIAAMKNLGRHSDQTGMSLLRVIQTTILFGGVSRLLQMLTSGVTGGFQNLAQASVQTNTSISMLLTALTYLKNAFATAFSPILTVVAPILSGFINMLARAATYVGMFFATLTGAKSFKKAIPVQEDFAAGLQDTASGAGDAAKGLKDAAKAADSYLSPLDEIDRYESNKDSGAGDVGENGGSSIPGYKPPSASEMFEEVPIDSAIKDFADKIKALIAAQDWDGLGELLASKINFVLAKVDDAISWEKVGPKITYFVNAFTQTFNSLVRNINWDLMGKTVGDGINTIVNTLLLLITGIDWKLLGSSFARGMNSLVDTVNWWNLGNLIGQKFMIAWNMFYGFVTTLNWSQVGFALANGINGAIAAIDGETIGTSISVFVLGLLTMILIAIQNTDWHAVGQTIADMLNSIDWIEIAAQLYEAGKALIDGLLTAFSELPTPVIVATSLILTFLAAIKMGPVIAEAVSAIKTVITTIQGAGGLISALKAVIAMIGGPTTLAIVAIVAVVAGAVALIIMHWDEVKEWMAGFVEWLKSLFLTDWTTVFGSAGQVINDFFSGVSQFFGGIKKIFSGLIDFLTGVFTGNWSKAWSGIVTIFGGFFDMIVGLAKTPINAVIDLVNGMISAVESGLNWVIGGINKIGFTVPDWVPGLGGTGWHPNVGTVSWGRIPRLATGAVIPPQSEFLAVLGDQKRGTNIETPESLLRQIMREELQSRDSGGSRTYRFTAQINRRVLFDEMMEEARARQDQSGNNPFELA</sequence>
<feature type="coiled-coil region" evidence="1">
    <location>
        <begin position="48"/>
        <end position="89"/>
    </location>
</feature>
<feature type="transmembrane region" description="Helical" evidence="3">
    <location>
        <begin position="676"/>
        <end position="695"/>
    </location>
</feature>
<reference evidence="4" key="1">
    <citation type="journal article" date="2021" name="Proc. Natl. Acad. Sci. U.S.A.">
        <title>A Catalog of Tens of Thousands of Viruses from Human Metagenomes Reveals Hidden Associations with Chronic Diseases.</title>
        <authorList>
            <person name="Tisza M.J."/>
            <person name="Buck C.B."/>
        </authorList>
    </citation>
    <scope>NUCLEOTIDE SEQUENCE</scope>
    <source>
        <strain evidence="4">Ct9Y44</strain>
    </source>
</reference>
<dbReference type="EMBL" id="BK014770">
    <property type="protein sequence ID" value="DAD75027.1"/>
    <property type="molecule type" value="Genomic_DNA"/>
</dbReference>
<keyword evidence="3" id="KW-0472">Membrane</keyword>
<feature type="transmembrane region" description="Helical" evidence="3">
    <location>
        <begin position="643"/>
        <end position="664"/>
    </location>
</feature>
<protein>
    <submittedName>
        <fullName evidence="4">Minor tail protein</fullName>
    </submittedName>
</protein>
<accession>A0A8S5LYX2</accession>
<keyword evidence="3" id="KW-1133">Transmembrane helix</keyword>
<keyword evidence="1" id="KW-0175">Coiled coil</keyword>
<proteinExistence type="predicted"/>
<feature type="transmembrane region" description="Helical" evidence="3">
    <location>
        <begin position="771"/>
        <end position="796"/>
    </location>
</feature>
<keyword evidence="3" id="KW-0812">Transmembrane</keyword>
<feature type="coiled-coil region" evidence="1">
    <location>
        <begin position="128"/>
        <end position="283"/>
    </location>
</feature>
<evidence type="ECO:0000256" key="3">
    <source>
        <dbReference type="SAM" id="Phobius"/>
    </source>
</evidence>
<feature type="region of interest" description="Disordered" evidence="2">
    <location>
        <begin position="472"/>
        <end position="496"/>
    </location>
</feature>
<evidence type="ECO:0000313" key="4">
    <source>
        <dbReference type="EMBL" id="DAD75027.1"/>
    </source>
</evidence>
<name>A0A8S5LYX2_9CAUD</name>
<feature type="transmembrane region" description="Helical" evidence="3">
    <location>
        <begin position="741"/>
        <end position="759"/>
    </location>
</feature>